<accession>A0A0M3HLI3</accession>
<feature type="compositionally biased region" description="Basic and acidic residues" evidence="1">
    <location>
        <begin position="13"/>
        <end position="48"/>
    </location>
</feature>
<name>A0A0M3HLI3_ASCLU</name>
<proteinExistence type="predicted"/>
<sequence length="124" mass="13595">MLAALGSDDESTDKDSASDSENEKPIEKIAVPTRKEQKKGKDAKKDESLNQVAKETNATVKAKETGKGKAKKGKKVISLLNQPYSFSSSVYLRVHKLDCSIPDAFSSRYPKVKEGSDVWAFMIA</sequence>
<evidence type="ECO:0000313" key="2">
    <source>
        <dbReference type="Proteomes" id="UP000036681"/>
    </source>
</evidence>
<keyword evidence="2" id="KW-1185">Reference proteome</keyword>
<dbReference type="Proteomes" id="UP000036681">
    <property type="component" value="Unplaced"/>
</dbReference>
<organism evidence="2 3">
    <name type="scientific">Ascaris lumbricoides</name>
    <name type="common">Giant roundworm</name>
    <dbReference type="NCBI Taxonomy" id="6252"/>
    <lineage>
        <taxon>Eukaryota</taxon>
        <taxon>Metazoa</taxon>
        <taxon>Ecdysozoa</taxon>
        <taxon>Nematoda</taxon>
        <taxon>Chromadorea</taxon>
        <taxon>Rhabditida</taxon>
        <taxon>Spirurina</taxon>
        <taxon>Ascaridomorpha</taxon>
        <taxon>Ascaridoidea</taxon>
        <taxon>Ascarididae</taxon>
        <taxon>Ascaris</taxon>
    </lineage>
</organism>
<protein>
    <submittedName>
        <fullName evidence="3">RRP15-like protein</fullName>
    </submittedName>
</protein>
<feature type="region of interest" description="Disordered" evidence="1">
    <location>
        <begin position="1"/>
        <end position="72"/>
    </location>
</feature>
<evidence type="ECO:0000256" key="1">
    <source>
        <dbReference type="SAM" id="MobiDB-lite"/>
    </source>
</evidence>
<dbReference type="WBParaSite" id="ALUE_0000237801-mRNA-1">
    <property type="protein sequence ID" value="ALUE_0000237801-mRNA-1"/>
    <property type="gene ID" value="ALUE_0000237801"/>
</dbReference>
<evidence type="ECO:0000313" key="3">
    <source>
        <dbReference type="WBParaSite" id="ALUE_0000237801-mRNA-1"/>
    </source>
</evidence>
<dbReference type="AlphaFoldDB" id="A0A0M3HLI3"/>
<reference evidence="3" key="1">
    <citation type="submission" date="2017-02" db="UniProtKB">
        <authorList>
            <consortium name="WormBaseParasite"/>
        </authorList>
    </citation>
    <scope>IDENTIFICATION</scope>
</reference>